<sequence length="74" mass="8175">MTIRGIAESTLDAVLRNPGQIVTVKNGLVAYQSVVFSDTGPNMLIRVIVTHGELPLRVVTVYQTSKITKYWRAS</sequence>
<accession>A0A1C2IAJ1</accession>
<dbReference type="AlphaFoldDB" id="A0A1C2IAJ1"/>
<protein>
    <recommendedName>
        <fullName evidence="3">DUF4258 domain-containing protein</fullName>
    </recommendedName>
</protein>
<dbReference type="Proteomes" id="UP000094893">
    <property type="component" value="Unassembled WGS sequence"/>
</dbReference>
<evidence type="ECO:0000313" key="1">
    <source>
        <dbReference type="EMBL" id="OCX68095.1"/>
    </source>
</evidence>
<organism evidence="1 2">
    <name type="scientific">Acidithiobacillus thiooxidans</name>
    <name type="common">Thiobacillus thiooxidans</name>
    <dbReference type="NCBI Taxonomy" id="930"/>
    <lineage>
        <taxon>Bacteria</taxon>
        <taxon>Pseudomonadati</taxon>
        <taxon>Pseudomonadota</taxon>
        <taxon>Acidithiobacillia</taxon>
        <taxon>Acidithiobacillales</taxon>
        <taxon>Acidithiobacillaceae</taxon>
        <taxon>Acidithiobacillus</taxon>
    </lineage>
</organism>
<name>A0A1C2IAJ1_ACITH</name>
<gene>
    <name evidence="1" type="ORF">A6P07_18895</name>
</gene>
<evidence type="ECO:0000313" key="2">
    <source>
        <dbReference type="Proteomes" id="UP000094893"/>
    </source>
</evidence>
<dbReference type="EMBL" id="LWSA01000314">
    <property type="protein sequence ID" value="OCX68095.1"/>
    <property type="molecule type" value="Genomic_DNA"/>
</dbReference>
<reference evidence="1 2" key="1">
    <citation type="journal article" date="2016" name="Int. J. Mol. Sci.">
        <title>Comparative genomics of the extreme acidophile Acidithiobacillus thiooxidans reveals intraspecific divergence and niche adaptation.</title>
        <authorList>
            <person name="Zhang X."/>
            <person name="Feng X."/>
            <person name="Tao J."/>
            <person name="Ma L."/>
            <person name="Xiao Y."/>
            <person name="Liang Y."/>
            <person name="Liu X."/>
            <person name="Yin H."/>
        </authorList>
    </citation>
    <scope>NUCLEOTIDE SEQUENCE [LARGE SCALE GENOMIC DNA]</scope>
    <source>
        <strain evidence="1 2">A02</strain>
    </source>
</reference>
<comment type="caution">
    <text evidence="1">The sequence shown here is derived from an EMBL/GenBank/DDBJ whole genome shotgun (WGS) entry which is preliminary data.</text>
</comment>
<proteinExistence type="predicted"/>
<evidence type="ECO:0008006" key="3">
    <source>
        <dbReference type="Google" id="ProtNLM"/>
    </source>
</evidence>